<evidence type="ECO:0000313" key="1">
    <source>
        <dbReference type="EMBL" id="PKU37213.1"/>
    </source>
</evidence>
<organism evidence="1 2">
    <name type="scientific">Limosa lapponica baueri</name>
    <dbReference type="NCBI Taxonomy" id="1758121"/>
    <lineage>
        <taxon>Eukaryota</taxon>
        <taxon>Metazoa</taxon>
        <taxon>Chordata</taxon>
        <taxon>Craniata</taxon>
        <taxon>Vertebrata</taxon>
        <taxon>Euteleostomi</taxon>
        <taxon>Archelosauria</taxon>
        <taxon>Archosauria</taxon>
        <taxon>Dinosauria</taxon>
        <taxon>Saurischia</taxon>
        <taxon>Theropoda</taxon>
        <taxon>Coelurosauria</taxon>
        <taxon>Aves</taxon>
        <taxon>Neognathae</taxon>
        <taxon>Neoaves</taxon>
        <taxon>Charadriiformes</taxon>
        <taxon>Scolopacidae</taxon>
        <taxon>Limosa</taxon>
    </lineage>
</organism>
<sequence>MHTIVLSIDGIRIVCIFACRVMNLGDVKSKRSFGLIKSIVFTIQYGIRSQPCPELCPWQWPTPDMAEEEYARFEAKIHDLREQMMNHSMSSGSGSLRTNQKRSLYVRSRPIVKFFRRHVVTIYTPRKCQIMLFNP</sequence>
<keyword evidence="2" id="KW-1185">Reference proteome</keyword>
<reference evidence="2" key="1">
    <citation type="submission" date="2017-11" db="EMBL/GenBank/DDBJ databases">
        <authorList>
            <person name="Lima N.C."/>
            <person name="Parody-Merino A.M."/>
            <person name="Battley P.F."/>
            <person name="Fidler A.E."/>
            <person name="Prosdocimi F."/>
        </authorList>
    </citation>
    <scope>NUCLEOTIDE SEQUENCE [LARGE SCALE GENOMIC DNA]</scope>
</reference>
<dbReference type="OrthoDB" id="10601697at2759"/>
<dbReference type="EMBL" id="KZ507249">
    <property type="protein sequence ID" value="PKU37213.1"/>
    <property type="molecule type" value="Genomic_DNA"/>
</dbReference>
<proteinExistence type="predicted"/>
<protein>
    <submittedName>
        <fullName evidence="1">Uncharacterized protein</fullName>
    </submittedName>
</protein>
<dbReference type="Proteomes" id="UP000233556">
    <property type="component" value="Unassembled WGS sequence"/>
</dbReference>
<dbReference type="AlphaFoldDB" id="A0A2I0TTZ6"/>
<evidence type="ECO:0000313" key="2">
    <source>
        <dbReference type="Proteomes" id="UP000233556"/>
    </source>
</evidence>
<accession>A0A2I0TTZ6</accession>
<name>A0A2I0TTZ6_LIMLA</name>
<reference evidence="2" key="2">
    <citation type="submission" date="2017-12" db="EMBL/GenBank/DDBJ databases">
        <title>Genome sequence of the Bar-tailed Godwit (Limosa lapponica baueri).</title>
        <authorList>
            <person name="Lima N.C.B."/>
            <person name="Parody-Merino A.M."/>
            <person name="Battley P.F."/>
            <person name="Fidler A.E."/>
            <person name="Prosdocimi F."/>
        </authorList>
    </citation>
    <scope>NUCLEOTIDE SEQUENCE [LARGE SCALE GENOMIC DNA]</scope>
</reference>
<gene>
    <name evidence="1" type="ORF">llap_12482</name>
</gene>